<evidence type="ECO:0000313" key="1">
    <source>
        <dbReference type="EMBL" id="KLV04105.1"/>
    </source>
</evidence>
<evidence type="ECO:0000313" key="2">
    <source>
        <dbReference type="Proteomes" id="UP000036097"/>
    </source>
</evidence>
<comment type="caution">
    <text evidence="1">The sequence shown here is derived from an EMBL/GenBank/DDBJ whole genome shotgun (WGS) entry which is preliminary data.</text>
</comment>
<dbReference type="PATRIC" id="fig|1195763.3.peg.3403"/>
<proteinExistence type="predicted"/>
<dbReference type="STRING" id="1195763.ABT56_15975"/>
<protein>
    <submittedName>
        <fullName evidence="1">Uncharacterized protein</fullName>
    </submittedName>
</protein>
<dbReference type="AlphaFoldDB" id="A0A0J1GWN4"/>
<reference evidence="1 2" key="1">
    <citation type="submission" date="2015-05" db="EMBL/GenBank/DDBJ databases">
        <title>Photobacterium galathea sp. nov.</title>
        <authorList>
            <person name="Machado H."/>
            <person name="Gram L."/>
        </authorList>
    </citation>
    <scope>NUCLEOTIDE SEQUENCE [LARGE SCALE GENOMIC DNA]</scope>
    <source>
        <strain evidence="1 2">CGMCC 1.12159</strain>
    </source>
</reference>
<sequence>MSKSFLIVFTSSVQKELINEFEIDEGLIALHREGSSVSPSIRLIPTDRNINKDIAQDIVEGFLTDQFSVIESKIMEDKYHYHMEVIFQFIFEDFVQVTLSGSNLFYKEGDVEYFYSIEGCFCKAFAHSLTQNINTGFPISITCEKPTKIS</sequence>
<accession>A0A0J1GWN4</accession>
<gene>
    <name evidence="1" type="ORF">ABT56_15975</name>
</gene>
<keyword evidence="2" id="KW-1185">Reference proteome</keyword>
<dbReference type="Proteomes" id="UP000036097">
    <property type="component" value="Unassembled WGS sequence"/>
</dbReference>
<dbReference type="RefSeq" id="WP_047879875.1">
    <property type="nucleotide sequence ID" value="NZ_LDOT01000023.1"/>
</dbReference>
<organism evidence="1 2">
    <name type="scientific">Photobacterium aquae</name>
    <dbReference type="NCBI Taxonomy" id="1195763"/>
    <lineage>
        <taxon>Bacteria</taxon>
        <taxon>Pseudomonadati</taxon>
        <taxon>Pseudomonadota</taxon>
        <taxon>Gammaproteobacteria</taxon>
        <taxon>Vibrionales</taxon>
        <taxon>Vibrionaceae</taxon>
        <taxon>Photobacterium</taxon>
    </lineage>
</organism>
<name>A0A0J1GWN4_9GAMM</name>
<dbReference type="EMBL" id="LDOT01000023">
    <property type="protein sequence ID" value="KLV04105.1"/>
    <property type="molecule type" value="Genomic_DNA"/>
</dbReference>